<feature type="transmembrane region" description="Helical" evidence="5">
    <location>
        <begin position="163"/>
        <end position="190"/>
    </location>
</feature>
<feature type="transmembrane region" description="Helical" evidence="5">
    <location>
        <begin position="383"/>
        <end position="403"/>
    </location>
</feature>
<dbReference type="AlphaFoldDB" id="B4NTC4"/>
<feature type="transmembrane region" description="Helical" evidence="5">
    <location>
        <begin position="415"/>
        <end position="437"/>
    </location>
</feature>
<evidence type="ECO:0000256" key="3">
    <source>
        <dbReference type="ARBA" id="ARBA00022989"/>
    </source>
</evidence>
<evidence type="ECO:0000313" key="7">
    <source>
        <dbReference type="EMBL" id="EDX15814.1"/>
    </source>
</evidence>
<dbReference type="EMBL" id="CH982940">
    <property type="protein sequence ID" value="EDX15814.1"/>
    <property type="molecule type" value="Genomic_DNA"/>
</dbReference>
<evidence type="ECO:0000313" key="8">
    <source>
        <dbReference type="Proteomes" id="UP000000304"/>
    </source>
</evidence>
<feature type="transmembrane region" description="Helical" evidence="5">
    <location>
        <begin position="449"/>
        <end position="471"/>
    </location>
</feature>
<dbReference type="HOGENOM" id="CLU_003182_12_2_1"/>
<keyword evidence="3 5" id="KW-1133">Transmembrane helix</keyword>
<dbReference type="Gene3D" id="3.30.750.24">
    <property type="entry name" value="STAS domain"/>
    <property type="match status" value="1"/>
</dbReference>
<dbReference type="Proteomes" id="UP000000304">
    <property type="component" value="Unassembled WGS sequence"/>
</dbReference>
<name>B4NTC4_DROSI</name>
<keyword evidence="4 5" id="KW-0472">Membrane</keyword>
<feature type="transmembrane region" description="Helical" evidence="5">
    <location>
        <begin position="202"/>
        <end position="230"/>
    </location>
</feature>
<dbReference type="GO" id="GO:0016020">
    <property type="term" value="C:membrane"/>
    <property type="evidence" value="ECO:0007669"/>
    <property type="project" value="UniProtKB-SubCell"/>
</dbReference>
<evidence type="ECO:0000256" key="1">
    <source>
        <dbReference type="ARBA" id="ARBA00004141"/>
    </source>
</evidence>
<comment type="subcellular location">
    <subcellularLocation>
        <location evidence="1">Membrane</location>
        <topology evidence="1">Multi-pass membrane protein</topology>
    </subcellularLocation>
</comment>
<dbReference type="PANTHER" id="PTHR11814">
    <property type="entry name" value="SULFATE TRANSPORTER"/>
    <property type="match status" value="1"/>
</dbReference>
<dbReference type="GO" id="GO:0055085">
    <property type="term" value="P:transmembrane transport"/>
    <property type="evidence" value="ECO:0007669"/>
    <property type="project" value="InterPro"/>
</dbReference>
<keyword evidence="2 5" id="KW-0812">Transmembrane</keyword>
<feature type="domain" description="SLC26A/SulP transporter" evidence="6">
    <location>
        <begin position="129"/>
        <end position="511"/>
    </location>
</feature>
<feature type="transmembrane region" description="Helical" evidence="5">
    <location>
        <begin position="312"/>
        <end position="334"/>
    </location>
</feature>
<organism evidence="7 8">
    <name type="scientific">Drosophila simulans</name>
    <name type="common">Fruit fly</name>
    <dbReference type="NCBI Taxonomy" id="7240"/>
    <lineage>
        <taxon>Eukaryota</taxon>
        <taxon>Metazoa</taxon>
        <taxon>Ecdysozoa</taxon>
        <taxon>Arthropoda</taxon>
        <taxon>Hexapoda</taxon>
        <taxon>Insecta</taxon>
        <taxon>Pterygota</taxon>
        <taxon>Neoptera</taxon>
        <taxon>Endopterygota</taxon>
        <taxon>Diptera</taxon>
        <taxon>Brachycera</taxon>
        <taxon>Muscomorpha</taxon>
        <taxon>Ephydroidea</taxon>
        <taxon>Drosophilidae</taxon>
        <taxon>Drosophila</taxon>
        <taxon>Sophophora</taxon>
    </lineage>
</organism>
<dbReference type="STRING" id="7240.B4NTC4"/>
<feature type="transmembrane region" description="Helical" evidence="5">
    <location>
        <begin position="477"/>
        <end position="495"/>
    </location>
</feature>
<feature type="transmembrane region" description="Helical" evidence="5">
    <location>
        <begin position="275"/>
        <end position="292"/>
    </location>
</feature>
<feature type="transmembrane region" description="Helical" evidence="5">
    <location>
        <begin position="131"/>
        <end position="151"/>
    </location>
</feature>
<evidence type="ECO:0000256" key="5">
    <source>
        <dbReference type="SAM" id="Phobius"/>
    </source>
</evidence>
<dbReference type="OrthoDB" id="288203at2759"/>
<evidence type="ECO:0000259" key="6">
    <source>
        <dbReference type="Pfam" id="PF00916"/>
    </source>
</evidence>
<accession>B4NTC4</accession>
<proteinExistence type="predicted"/>
<dbReference type="Pfam" id="PF00916">
    <property type="entry name" value="Sulfate_transp"/>
    <property type="match status" value="1"/>
</dbReference>
<dbReference type="InterPro" id="IPR011547">
    <property type="entry name" value="SLC26A/SulP_dom"/>
</dbReference>
<dbReference type="OMA" id="TAWEASH"/>
<evidence type="ECO:0000256" key="4">
    <source>
        <dbReference type="ARBA" id="ARBA00023136"/>
    </source>
</evidence>
<evidence type="ECO:0000256" key="2">
    <source>
        <dbReference type="ARBA" id="ARBA00022692"/>
    </source>
</evidence>
<sequence length="669" mass="73775">MSIVKKLSFDERLYLAIGETETESENQYTMRWPRKHTFGLWPKGNGRNGSSGGATGGQTQATVATIYDPGCEEKEKYTAQNGDDYYGQAHTVDLDVASKYSKPKEAHWLVRRIFFLSWITSYDREQAFADLIAGITLGLTIIPQSIAYAALAGLSSEYGLYSAFIGSIIYVFFGTIPQVSIGPTSLMAILTLQFCADKPVQVVIVLAFLAGLVELAMGVFQLGFIVSFIPAPVTKAFTSGTALIVVFAQIKNLLGVRMKGFPSIGDFFTNIRPTDAAMGISCMVVLLLLRLLSQVNFKQDTPVTRRLKKILWYISISRNALVVFFTGLLVFIWVKKSSIEEVPFALSSKVSSAMPTIKLPPFAFEYQNRTYVFTDILHELGSGIVVVPIVAVLANVAIAKAFVKDGNLDASQEMLTLGLCNIAGSFFSAMPTCGAFTRSAVSQASGVRTPMAGIYTGLIVLSALSILTPYFQYIPKASLSAVLIAAVIFMIDLAPVKELWQTNKKDFFSWVGSFIICLVAGVELGLLFGIVLSMVFILLRLGNPKFEVTLKQHESTYYVHIVPQSDVYYTGVDALRSELRGACRLYHNDFPVVLDCARFMQFDATFSEMLISVAKEMASHDVLLILQNMSLKVQQMLPVMGNVRFCQEDSQLWSHLRVEKEALVLEAKL</sequence>
<dbReference type="InterPro" id="IPR036513">
    <property type="entry name" value="STAS_dom_sf"/>
</dbReference>
<gene>
    <name evidence="7" type="primary">Dsim\GD15099</name>
    <name evidence="7" type="ORF">Dsim_GD15099</name>
</gene>
<reference evidence="7 8" key="1">
    <citation type="journal article" date="2007" name="Nature">
        <title>Evolution of genes and genomes on the Drosophila phylogeny.</title>
        <authorList>
            <consortium name="Drosophila 12 Genomes Consortium"/>
            <person name="Clark A.G."/>
            <person name="Eisen M.B."/>
            <person name="Smith D.R."/>
            <person name="Bergman C.M."/>
            <person name="Oliver B."/>
            <person name="Markow T.A."/>
            <person name="Kaufman T.C."/>
            <person name="Kellis M."/>
            <person name="Gelbart W."/>
            <person name="Iyer V.N."/>
            <person name="Pollard D.A."/>
            <person name="Sackton T.B."/>
            <person name="Larracuente A.M."/>
            <person name="Singh N.D."/>
            <person name="Abad J.P."/>
            <person name="Abt D.N."/>
            <person name="Adryan B."/>
            <person name="Aguade M."/>
            <person name="Akashi H."/>
            <person name="Anderson W.W."/>
            <person name="Aquadro C.F."/>
            <person name="Ardell D.H."/>
            <person name="Arguello R."/>
            <person name="Artieri C.G."/>
            <person name="Barbash D.A."/>
            <person name="Barker D."/>
            <person name="Barsanti P."/>
            <person name="Batterham P."/>
            <person name="Batzoglou S."/>
            <person name="Begun D."/>
            <person name="Bhutkar A."/>
            <person name="Blanco E."/>
            <person name="Bosak S.A."/>
            <person name="Bradley R.K."/>
            <person name="Brand A.D."/>
            <person name="Brent M.R."/>
            <person name="Brooks A.N."/>
            <person name="Brown R.H."/>
            <person name="Butlin R.K."/>
            <person name="Caggese C."/>
            <person name="Calvi B.R."/>
            <person name="Bernardo de Carvalho A."/>
            <person name="Caspi A."/>
            <person name="Castrezana S."/>
            <person name="Celniker S.E."/>
            <person name="Chang J.L."/>
            <person name="Chapple C."/>
            <person name="Chatterji S."/>
            <person name="Chinwalla A."/>
            <person name="Civetta A."/>
            <person name="Clifton S.W."/>
            <person name="Comeron J.M."/>
            <person name="Costello J.C."/>
            <person name="Coyne J.A."/>
            <person name="Daub J."/>
            <person name="David R.G."/>
            <person name="Delcher A.L."/>
            <person name="Delehaunty K."/>
            <person name="Do C.B."/>
            <person name="Ebling H."/>
            <person name="Edwards K."/>
            <person name="Eickbush T."/>
            <person name="Evans J.D."/>
            <person name="Filipski A."/>
            <person name="Findeiss S."/>
            <person name="Freyhult E."/>
            <person name="Fulton L."/>
            <person name="Fulton R."/>
            <person name="Garcia A.C."/>
            <person name="Gardiner A."/>
            <person name="Garfield D.A."/>
            <person name="Garvin B.E."/>
            <person name="Gibson G."/>
            <person name="Gilbert D."/>
            <person name="Gnerre S."/>
            <person name="Godfrey J."/>
            <person name="Good R."/>
            <person name="Gotea V."/>
            <person name="Gravely B."/>
            <person name="Greenberg A.J."/>
            <person name="Griffiths-Jones S."/>
            <person name="Gross S."/>
            <person name="Guigo R."/>
            <person name="Gustafson E.A."/>
            <person name="Haerty W."/>
            <person name="Hahn M.W."/>
            <person name="Halligan D.L."/>
            <person name="Halpern A.L."/>
            <person name="Halter G.M."/>
            <person name="Han M.V."/>
            <person name="Heger A."/>
            <person name="Hillier L."/>
            <person name="Hinrichs A.S."/>
            <person name="Holmes I."/>
            <person name="Hoskins R.A."/>
            <person name="Hubisz M.J."/>
            <person name="Hultmark D."/>
            <person name="Huntley M.A."/>
            <person name="Jaffe D.B."/>
            <person name="Jagadeeshan S."/>
            <person name="Jeck W.R."/>
            <person name="Johnson J."/>
            <person name="Jones C.D."/>
            <person name="Jordan W.C."/>
            <person name="Karpen G.H."/>
            <person name="Kataoka E."/>
            <person name="Keightley P.D."/>
            <person name="Kheradpour P."/>
            <person name="Kirkness E.F."/>
            <person name="Koerich L.B."/>
            <person name="Kristiansen K."/>
            <person name="Kudrna D."/>
            <person name="Kulathinal R.J."/>
            <person name="Kumar S."/>
            <person name="Kwok R."/>
            <person name="Lander E."/>
            <person name="Langley C.H."/>
            <person name="Lapoint R."/>
            <person name="Lazzaro B.P."/>
            <person name="Lee S.J."/>
            <person name="Levesque L."/>
            <person name="Li R."/>
            <person name="Lin C.F."/>
            <person name="Lin M.F."/>
            <person name="Lindblad-Toh K."/>
            <person name="Llopart A."/>
            <person name="Long M."/>
            <person name="Low L."/>
            <person name="Lozovsky E."/>
            <person name="Lu J."/>
            <person name="Luo M."/>
            <person name="Machado C.A."/>
            <person name="Makalowski W."/>
            <person name="Marzo M."/>
            <person name="Matsuda M."/>
            <person name="Matzkin L."/>
            <person name="McAllister B."/>
            <person name="McBride C.S."/>
            <person name="McKernan B."/>
            <person name="McKernan K."/>
            <person name="Mendez-Lago M."/>
            <person name="Minx P."/>
            <person name="Mollenhauer M.U."/>
            <person name="Montooth K."/>
            <person name="Mount S.M."/>
            <person name="Mu X."/>
            <person name="Myers E."/>
            <person name="Negre B."/>
            <person name="Newfeld S."/>
            <person name="Nielsen R."/>
            <person name="Noor M.A."/>
            <person name="O'Grady P."/>
            <person name="Pachter L."/>
            <person name="Papaceit M."/>
            <person name="Parisi M.J."/>
            <person name="Parisi M."/>
            <person name="Parts L."/>
            <person name="Pedersen J.S."/>
            <person name="Pesole G."/>
            <person name="Phillippy A.M."/>
            <person name="Ponting C.P."/>
            <person name="Pop M."/>
            <person name="Porcelli D."/>
            <person name="Powell J.R."/>
            <person name="Prohaska S."/>
            <person name="Pruitt K."/>
            <person name="Puig M."/>
            <person name="Quesneville H."/>
            <person name="Ram K.R."/>
            <person name="Rand D."/>
            <person name="Rasmussen M.D."/>
            <person name="Reed L.K."/>
            <person name="Reenan R."/>
            <person name="Reily A."/>
            <person name="Remington K.A."/>
            <person name="Rieger T.T."/>
            <person name="Ritchie M.G."/>
            <person name="Robin C."/>
            <person name="Rogers Y.H."/>
            <person name="Rohde C."/>
            <person name="Rozas J."/>
            <person name="Rubenfield M.J."/>
            <person name="Ruiz A."/>
            <person name="Russo S."/>
            <person name="Salzberg S.L."/>
            <person name="Sanchez-Gracia A."/>
            <person name="Saranga D.J."/>
            <person name="Sato H."/>
            <person name="Schaeffer S.W."/>
            <person name="Schatz M.C."/>
            <person name="Schlenke T."/>
            <person name="Schwartz R."/>
            <person name="Segarra C."/>
            <person name="Singh R.S."/>
            <person name="Sirot L."/>
            <person name="Sirota M."/>
            <person name="Sisneros N.B."/>
            <person name="Smith C.D."/>
            <person name="Smith T.F."/>
            <person name="Spieth J."/>
            <person name="Stage D.E."/>
            <person name="Stark A."/>
            <person name="Stephan W."/>
            <person name="Strausberg R.L."/>
            <person name="Strempel S."/>
            <person name="Sturgill D."/>
            <person name="Sutton G."/>
            <person name="Sutton G.G."/>
            <person name="Tao W."/>
            <person name="Teichmann S."/>
            <person name="Tobari Y.N."/>
            <person name="Tomimura Y."/>
            <person name="Tsolas J.M."/>
            <person name="Valente V.L."/>
            <person name="Venter E."/>
            <person name="Venter J.C."/>
            <person name="Vicario S."/>
            <person name="Vieira F.G."/>
            <person name="Vilella A.J."/>
            <person name="Villasante A."/>
            <person name="Walenz B."/>
            <person name="Wang J."/>
            <person name="Wasserman M."/>
            <person name="Watts T."/>
            <person name="Wilson D."/>
            <person name="Wilson R.K."/>
            <person name="Wing R.A."/>
            <person name="Wolfner M.F."/>
            <person name="Wong A."/>
            <person name="Wong G.K."/>
            <person name="Wu C.I."/>
            <person name="Wu G."/>
            <person name="Yamamoto D."/>
            <person name="Yang H.P."/>
            <person name="Yang S.P."/>
            <person name="Yorke J.A."/>
            <person name="Yoshida K."/>
            <person name="Zdobnov E."/>
            <person name="Zhang P."/>
            <person name="Zhang Y."/>
            <person name="Zimin A.V."/>
            <person name="Baldwin J."/>
            <person name="Abdouelleil A."/>
            <person name="Abdulkadir J."/>
            <person name="Abebe A."/>
            <person name="Abera B."/>
            <person name="Abreu J."/>
            <person name="Acer S.C."/>
            <person name="Aftuck L."/>
            <person name="Alexander A."/>
            <person name="An P."/>
            <person name="Anderson E."/>
            <person name="Anderson S."/>
            <person name="Arachi H."/>
            <person name="Azer M."/>
            <person name="Bachantsang P."/>
            <person name="Barry A."/>
            <person name="Bayul T."/>
            <person name="Berlin A."/>
            <person name="Bessette D."/>
            <person name="Bloom T."/>
            <person name="Blye J."/>
            <person name="Boguslavskiy L."/>
            <person name="Bonnet C."/>
            <person name="Boukhgalter B."/>
            <person name="Bourzgui I."/>
            <person name="Brown A."/>
            <person name="Cahill P."/>
            <person name="Channer S."/>
            <person name="Cheshatsang Y."/>
            <person name="Chuda L."/>
            <person name="Citroen M."/>
            <person name="Collymore A."/>
            <person name="Cooke P."/>
            <person name="Costello M."/>
            <person name="D'Aco K."/>
            <person name="Daza R."/>
            <person name="De Haan G."/>
            <person name="DeGray S."/>
            <person name="DeMaso C."/>
            <person name="Dhargay N."/>
            <person name="Dooley K."/>
            <person name="Dooley E."/>
            <person name="Doricent M."/>
            <person name="Dorje P."/>
            <person name="Dorjee K."/>
            <person name="Dupes A."/>
            <person name="Elong R."/>
            <person name="Falk J."/>
            <person name="Farina A."/>
            <person name="Faro S."/>
            <person name="Ferguson D."/>
            <person name="Fisher S."/>
            <person name="Foley C.D."/>
            <person name="Franke A."/>
            <person name="Friedrich D."/>
            <person name="Gadbois L."/>
            <person name="Gearin G."/>
            <person name="Gearin C.R."/>
            <person name="Giannoukos G."/>
            <person name="Goode T."/>
            <person name="Graham J."/>
            <person name="Grandbois E."/>
            <person name="Grewal S."/>
            <person name="Gyaltsen K."/>
            <person name="Hafez N."/>
            <person name="Hagos B."/>
            <person name="Hall J."/>
            <person name="Henson C."/>
            <person name="Hollinger A."/>
            <person name="Honan T."/>
            <person name="Huard M.D."/>
            <person name="Hughes L."/>
            <person name="Hurhula B."/>
            <person name="Husby M.E."/>
            <person name="Kamat A."/>
            <person name="Kanga B."/>
            <person name="Kashin S."/>
            <person name="Khazanovich D."/>
            <person name="Kisner P."/>
            <person name="Lance K."/>
            <person name="Lara M."/>
            <person name="Lee W."/>
            <person name="Lennon N."/>
            <person name="Letendre F."/>
            <person name="LeVine R."/>
            <person name="Lipovsky A."/>
            <person name="Liu X."/>
            <person name="Liu J."/>
            <person name="Liu S."/>
            <person name="Lokyitsang T."/>
            <person name="Lokyitsang Y."/>
            <person name="Lubonja R."/>
            <person name="Lui A."/>
            <person name="MacDonald P."/>
            <person name="Magnisalis V."/>
            <person name="Maru K."/>
            <person name="Matthews C."/>
            <person name="McCusker W."/>
            <person name="McDonough S."/>
            <person name="Mehta T."/>
            <person name="Meldrim J."/>
            <person name="Meneus L."/>
            <person name="Mihai O."/>
            <person name="Mihalev A."/>
            <person name="Mihova T."/>
            <person name="Mittelman R."/>
            <person name="Mlenga V."/>
            <person name="Montmayeur A."/>
            <person name="Mulrain L."/>
            <person name="Navidi A."/>
            <person name="Naylor J."/>
            <person name="Negash T."/>
            <person name="Nguyen T."/>
            <person name="Nguyen N."/>
            <person name="Nicol R."/>
            <person name="Norbu C."/>
            <person name="Norbu N."/>
            <person name="Novod N."/>
            <person name="O'Neill B."/>
            <person name="Osman S."/>
            <person name="Markiewicz E."/>
            <person name="Oyono O.L."/>
            <person name="Patti C."/>
            <person name="Phunkhang P."/>
            <person name="Pierre F."/>
            <person name="Priest M."/>
            <person name="Raghuraman S."/>
            <person name="Rege F."/>
            <person name="Reyes R."/>
            <person name="Rise C."/>
            <person name="Rogov P."/>
            <person name="Ross K."/>
            <person name="Ryan E."/>
            <person name="Settipalli S."/>
            <person name="Shea T."/>
            <person name="Sherpa N."/>
            <person name="Shi L."/>
            <person name="Shih D."/>
            <person name="Sparrow T."/>
            <person name="Spaulding J."/>
            <person name="Stalker J."/>
            <person name="Stange-Thomann N."/>
            <person name="Stavropoulos S."/>
            <person name="Stone C."/>
            <person name="Strader C."/>
            <person name="Tesfaye S."/>
            <person name="Thomson T."/>
            <person name="Thoulutsang Y."/>
            <person name="Thoulutsang D."/>
            <person name="Topham K."/>
            <person name="Topping I."/>
            <person name="Tsamla T."/>
            <person name="Vassiliev H."/>
            <person name="Vo A."/>
            <person name="Wangchuk T."/>
            <person name="Wangdi T."/>
            <person name="Weiand M."/>
            <person name="Wilkinson J."/>
            <person name="Wilson A."/>
            <person name="Yadav S."/>
            <person name="Young G."/>
            <person name="Yu Q."/>
            <person name="Zembek L."/>
            <person name="Zhong D."/>
            <person name="Zimmer A."/>
            <person name="Zwirko Z."/>
            <person name="Jaffe D.B."/>
            <person name="Alvarez P."/>
            <person name="Brockman W."/>
            <person name="Butler J."/>
            <person name="Chin C."/>
            <person name="Gnerre S."/>
            <person name="Grabherr M."/>
            <person name="Kleber M."/>
            <person name="Mauceli E."/>
            <person name="MacCallum I."/>
        </authorList>
    </citation>
    <scope>NUCLEOTIDE SEQUENCE [LARGE SCALE GENOMIC DNA]</scope>
    <source>
        <strain evidence="8">white501</strain>
    </source>
</reference>
<keyword evidence="8" id="KW-1185">Reference proteome</keyword>
<feature type="transmembrane region" description="Helical" evidence="5">
    <location>
        <begin position="507"/>
        <end position="539"/>
    </location>
</feature>
<dbReference type="PhylomeDB" id="B4NTC4"/>
<dbReference type="InterPro" id="IPR001902">
    <property type="entry name" value="SLC26A/SulP_fam"/>
</dbReference>
<protein>
    <submittedName>
        <fullName evidence="7">GD15099</fullName>
    </submittedName>
</protein>